<dbReference type="PANTHER" id="PTHR10695">
    <property type="entry name" value="DEPHOSPHO-COA KINASE-RELATED"/>
    <property type="match status" value="1"/>
</dbReference>
<name>A0A1B7TJN4_9ASCO</name>
<organism evidence="2 3">
    <name type="scientific">Hanseniaspora valbyensis NRRL Y-1626</name>
    <dbReference type="NCBI Taxonomy" id="766949"/>
    <lineage>
        <taxon>Eukaryota</taxon>
        <taxon>Fungi</taxon>
        <taxon>Dikarya</taxon>
        <taxon>Ascomycota</taxon>
        <taxon>Saccharomycotina</taxon>
        <taxon>Saccharomycetes</taxon>
        <taxon>Saccharomycodales</taxon>
        <taxon>Saccharomycodaceae</taxon>
        <taxon>Hanseniaspora</taxon>
    </lineage>
</organism>
<proteinExistence type="predicted"/>
<dbReference type="Proteomes" id="UP000092321">
    <property type="component" value="Unassembled WGS sequence"/>
</dbReference>
<feature type="domain" description="Cytidyltransferase-like" evidence="1">
    <location>
        <begin position="149"/>
        <end position="284"/>
    </location>
</feature>
<comment type="caution">
    <text evidence="2">The sequence shown here is derived from an EMBL/GenBank/DDBJ whole genome shotgun (WGS) entry which is preliminary data.</text>
</comment>
<protein>
    <submittedName>
        <fullName evidence="2">Nucleotidylyl transferase</fullName>
    </submittedName>
</protein>
<dbReference type="PANTHER" id="PTHR10695:SF46">
    <property type="entry name" value="BIFUNCTIONAL COENZYME A SYNTHASE-RELATED"/>
    <property type="match status" value="1"/>
</dbReference>
<evidence type="ECO:0000313" key="2">
    <source>
        <dbReference type="EMBL" id="OBA28946.1"/>
    </source>
</evidence>
<dbReference type="GO" id="GO:0004140">
    <property type="term" value="F:dephospho-CoA kinase activity"/>
    <property type="evidence" value="ECO:0007669"/>
    <property type="project" value="TreeGrafter"/>
</dbReference>
<dbReference type="EMBL" id="LXPE01000002">
    <property type="protein sequence ID" value="OBA28946.1"/>
    <property type="molecule type" value="Genomic_DNA"/>
</dbReference>
<keyword evidence="2" id="KW-0808">Transferase</keyword>
<dbReference type="GO" id="GO:0015937">
    <property type="term" value="P:coenzyme A biosynthetic process"/>
    <property type="evidence" value="ECO:0007669"/>
    <property type="project" value="TreeGrafter"/>
</dbReference>
<sequence length="291" mass="33565">MGENKNSLLIILNHNLLDIHSLFTESSDIPSSLYLEVNTINVLLDFTIEDPYELDYFLNLLYTLIREKVEYTVDINVLFKNKDKSDDTRFSSLLKTNKHIFVPTGYSINEAENINYYNPLKLKQKINYEYENKEGNNKFEYKSFKISAVGGTFDHLHDGHKILLALCTFLTFKKLIIGLTSEKLLVNKKFKQYLQPFEERRDEVLKFVELLDSTLEYDILPISDVCGPTGYEPNIELLIVSEETKSGGDFVNKTRSEKGLSQLSIFVVNVLGGKEKLSSTYLRQLESEKKL</sequence>
<dbReference type="Gene3D" id="3.40.50.620">
    <property type="entry name" value="HUPs"/>
    <property type="match status" value="1"/>
</dbReference>
<dbReference type="AlphaFoldDB" id="A0A1B7TJN4"/>
<keyword evidence="3" id="KW-1185">Reference proteome</keyword>
<dbReference type="InterPro" id="IPR014729">
    <property type="entry name" value="Rossmann-like_a/b/a_fold"/>
</dbReference>
<dbReference type="NCBIfam" id="NF001985">
    <property type="entry name" value="PRK00777.1"/>
    <property type="match status" value="1"/>
</dbReference>
<reference evidence="3" key="1">
    <citation type="journal article" date="2016" name="Proc. Natl. Acad. Sci. U.S.A.">
        <title>Comparative genomics of biotechnologically important yeasts.</title>
        <authorList>
            <person name="Riley R."/>
            <person name="Haridas S."/>
            <person name="Wolfe K.H."/>
            <person name="Lopes M.R."/>
            <person name="Hittinger C.T."/>
            <person name="Goeker M."/>
            <person name="Salamov A.A."/>
            <person name="Wisecaver J.H."/>
            <person name="Long T.M."/>
            <person name="Calvey C.H."/>
            <person name="Aerts A.L."/>
            <person name="Barry K.W."/>
            <person name="Choi C."/>
            <person name="Clum A."/>
            <person name="Coughlan A.Y."/>
            <person name="Deshpande S."/>
            <person name="Douglass A.P."/>
            <person name="Hanson S.J."/>
            <person name="Klenk H.-P."/>
            <person name="LaButti K.M."/>
            <person name="Lapidus A."/>
            <person name="Lindquist E.A."/>
            <person name="Lipzen A.M."/>
            <person name="Meier-Kolthoff J.P."/>
            <person name="Ohm R.A."/>
            <person name="Otillar R.P."/>
            <person name="Pangilinan J.L."/>
            <person name="Peng Y."/>
            <person name="Rokas A."/>
            <person name="Rosa C.A."/>
            <person name="Scheuner C."/>
            <person name="Sibirny A.A."/>
            <person name="Slot J.C."/>
            <person name="Stielow J.B."/>
            <person name="Sun H."/>
            <person name="Kurtzman C.P."/>
            <person name="Blackwell M."/>
            <person name="Grigoriev I.V."/>
            <person name="Jeffries T.W."/>
        </authorList>
    </citation>
    <scope>NUCLEOTIDE SEQUENCE [LARGE SCALE GENOMIC DNA]</scope>
    <source>
        <strain evidence="3">NRRL Y-1626</strain>
    </source>
</reference>
<dbReference type="CDD" id="cd02164">
    <property type="entry name" value="PPAT_CoAS"/>
    <property type="match status" value="1"/>
</dbReference>
<evidence type="ECO:0000259" key="1">
    <source>
        <dbReference type="Pfam" id="PF01467"/>
    </source>
</evidence>
<gene>
    <name evidence="2" type="ORF">HANVADRAFT_51360</name>
</gene>
<dbReference type="OrthoDB" id="330671at2759"/>
<accession>A0A1B7TJN4</accession>
<dbReference type="InterPro" id="IPR004821">
    <property type="entry name" value="Cyt_trans-like"/>
</dbReference>
<evidence type="ECO:0000313" key="3">
    <source>
        <dbReference type="Proteomes" id="UP000092321"/>
    </source>
</evidence>
<dbReference type="Pfam" id="PF01467">
    <property type="entry name" value="CTP_transf_like"/>
    <property type="match status" value="1"/>
</dbReference>
<dbReference type="SUPFAM" id="SSF52374">
    <property type="entry name" value="Nucleotidylyl transferase"/>
    <property type="match status" value="1"/>
</dbReference>